<dbReference type="SMART" id="SM00382">
    <property type="entry name" value="AAA"/>
    <property type="match status" value="2"/>
</dbReference>
<dbReference type="GO" id="GO:0015431">
    <property type="term" value="F:ABC-type glutathione S-conjugate transporter activity"/>
    <property type="evidence" value="ECO:0007669"/>
    <property type="project" value="UniProtKB-EC"/>
</dbReference>
<dbReference type="InterPro" id="IPR036640">
    <property type="entry name" value="ABC1_TM_sf"/>
</dbReference>
<comment type="subcellular location">
    <subcellularLocation>
        <location evidence="17">Basal cell membrane</location>
        <topology evidence="17">Multi-pass membrane protein</topology>
    </subcellularLocation>
    <subcellularLocation>
        <location evidence="1">Basolateral cell membrane</location>
        <topology evidence="1">Multi-pass membrane protein</topology>
    </subcellularLocation>
</comment>
<evidence type="ECO:0000256" key="12">
    <source>
        <dbReference type="ARBA" id="ARBA00022989"/>
    </source>
</evidence>
<sequence>MENILAGLCGTSPEDPLPVWVHGSVGHCFNQLTLNVIPHVILAVVSACFLGTPRFGSGVPCRPSWVWRIAMSFVLAGLFLADTIPATISQQELGPVYLEVLANGTAALAWLVHGFTLLMLCRSIHGFARGPAALALLTLFPLPSFIITLVWYCQSGTAWSPAHPGASSRFAILCLQLASLLAYVVSYVFPPAGRQDFLSINRSWQRDQPISEPEIPVPDQQRVAEDGESWLSRFFYTWMNPLMKRGYQQKLNQPQDVCVLPHQLQAARVCDRPRRAQEAVRLLPVLHAAFGLRFYTLGLLKLAGSLLGFSGPLLLNLLVNFMESRQEPLSHGVLYALGLFAGSFLGALLRNQFSYEVNKMALMVRAAVISAIYRKALRVSSTSLARFTLGEIVNFMSTDTDRLVNFCRSFHELWSLPVQLAITLYLLYQQVGVAFLGGVALALLLVPVNKVIANRIMANNEKMLKHKDTRVKLMTEFLCGIRVIKFYAWEKHFSTRINASRAKELQKSRAISYLDALCVYMWAALPVIVSIAIFVTYVLLGHQLTATKVFTALALVGMLILPLNSFPWVLNAILEAKVSLDRIQQFFELVDQDLEAYYDLDSPSDTPTAMEMRCAAFSWVPVEEESTRQPPSTGTQPSSTGTLQLHIENLSVRKGMLLGVVGKVGSGKSSLLGAITGELIKQGGRVYVCDLEQGFGLATQEPWIQFTTVRENILFGQQYDARLYEEVLEACALSEDLHILPAGDQTEVGENGVTLSGGQKARIALARAVYQEKELYLLDDPLAAVDADVANHIMKKCIFGVLKHKTRVLCTHRTEFLEKADALLLMDNGRIVKTGTPAEILPLVEAFPKFKDTDKDHKDKGLFLMSLRGQEEAIKTEAEEPTRNNNLIHKEEEKKEGAVAFQVYKAYWMAMGSCLAISILFSLFLMQASRNISDWWLSYWISSISQTANTSVMACSTSLPSPELLLFSTAGLISPIQDVDKTPAPPNGSVDVKFYLIVYGSIAGANSLFTIIRAFLFAYGALRAAAVIHNRLLQRVLKATVSFFDTTPTGRILNRFSSDLYCVDDSLPFILNIFLANIYGLLGMLVIITYGLPWIGLVLLPLAGVYFFIQRYYRFTSRELKRLCSVTLSPIYTHFSETLSGLGTIRAMRATKRFELENQLRLEQNQRCLFASNTVMEWLDIRLQMIGVAVVTAIAGIAIIQHQKQLGNPGLVGLALSYALSVTNLLSGLIASFTHTEIMMVSVERTEEYTTDIPMEPQDKLVQVSADWPSEGLVEFQQVVLAYRAGLSNALDGVSFTVYPGEKLGIVGCTGSGKSTLFLALFRMVEMKSGRILLDGVDSQLVGLEELRSRLAIIPQDPFLFSGSIRENLDPQGKHEDADLREVLEQCHLWDAVTQMGGLDSELGERGKSLSVGQRQLVCLARALLTQAKVLCINEATASVDQKTDQLLQQTIRQRFADKTVLTIAHRLNTILDSDRVLVIQAGRVAELDSPACLSQKDGSLFQHLLHSRQQ</sequence>
<dbReference type="Gene3D" id="1.20.1560.10">
    <property type="entry name" value="ABC transporter type 1, transmembrane domain"/>
    <property type="match status" value="2"/>
</dbReference>
<dbReference type="PROSITE" id="PS50929">
    <property type="entry name" value="ABC_TM1F"/>
    <property type="match status" value="2"/>
</dbReference>
<evidence type="ECO:0000256" key="20">
    <source>
        <dbReference type="ARBA" id="ARBA00048007"/>
    </source>
</evidence>
<feature type="transmembrane region" description="Helical" evidence="23">
    <location>
        <begin position="1094"/>
        <end position="1113"/>
    </location>
</feature>
<evidence type="ECO:0000256" key="3">
    <source>
        <dbReference type="ARBA" id="ARBA00012191"/>
    </source>
</evidence>
<feature type="transmembrane region" description="Helical" evidence="23">
    <location>
        <begin position="65"/>
        <end position="88"/>
    </location>
</feature>
<dbReference type="Proteomes" id="UP000571582">
    <property type="component" value="Unassembled WGS sequence"/>
</dbReference>
<comment type="catalytic activity">
    <reaction evidence="20">
        <text>an S-substituted glutathione(in) + ATP + H2O = an S-substituted glutathione(out) + ADP + phosphate + H(+)</text>
        <dbReference type="Rhea" id="RHEA:19121"/>
        <dbReference type="ChEBI" id="CHEBI:15377"/>
        <dbReference type="ChEBI" id="CHEBI:15378"/>
        <dbReference type="ChEBI" id="CHEBI:30616"/>
        <dbReference type="ChEBI" id="CHEBI:43474"/>
        <dbReference type="ChEBI" id="CHEBI:90779"/>
        <dbReference type="ChEBI" id="CHEBI:456216"/>
        <dbReference type="EC" id="7.6.2.3"/>
    </reaction>
    <physiologicalReaction direction="left-to-right" evidence="20">
        <dbReference type="Rhea" id="RHEA:19122"/>
    </physiologicalReaction>
</comment>
<feature type="transmembrane region" description="Helical" evidence="23">
    <location>
        <begin position="132"/>
        <end position="150"/>
    </location>
</feature>
<feature type="transmembrane region" description="Helical" evidence="23">
    <location>
        <begin position="333"/>
        <end position="353"/>
    </location>
</feature>
<evidence type="ECO:0000256" key="6">
    <source>
        <dbReference type="ARBA" id="ARBA00022553"/>
    </source>
</evidence>
<organism evidence="26 27">
    <name type="scientific">Alaudala cheleensis</name>
    <name type="common">Asian short-toed lark</name>
    <dbReference type="NCBI Taxonomy" id="670337"/>
    <lineage>
        <taxon>Eukaryota</taxon>
        <taxon>Metazoa</taxon>
        <taxon>Chordata</taxon>
        <taxon>Craniata</taxon>
        <taxon>Vertebrata</taxon>
        <taxon>Euteleostomi</taxon>
        <taxon>Archelosauria</taxon>
        <taxon>Archosauria</taxon>
        <taxon>Dinosauria</taxon>
        <taxon>Saurischia</taxon>
        <taxon>Theropoda</taxon>
        <taxon>Coelurosauria</taxon>
        <taxon>Aves</taxon>
        <taxon>Neognathae</taxon>
        <taxon>Neoaves</taxon>
        <taxon>Telluraves</taxon>
        <taxon>Australaves</taxon>
        <taxon>Passeriformes</taxon>
        <taxon>Sylvioidea</taxon>
        <taxon>Alaudidae</taxon>
        <taxon>Alaudala</taxon>
    </lineage>
</organism>
<dbReference type="FunFam" id="3.40.50.300:FF:000163">
    <property type="entry name" value="Multidrug resistance-associated protein member 4"/>
    <property type="match status" value="1"/>
</dbReference>
<evidence type="ECO:0000256" key="2">
    <source>
        <dbReference type="ARBA" id="ARBA00009726"/>
    </source>
</evidence>
<comment type="catalytic activity">
    <reaction evidence="18">
        <text>leukotriene C4(in) + ATP + H2O = leukotriene C4(out) + ADP + phosphate + H(+)</text>
        <dbReference type="Rhea" id="RHEA:38963"/>
        <dbReference type="ChEBI" id="CHEBI:15377"/>
        <dbReference type="ChEBI" id="CHEBI:15378"/>
        <dbReference type="ChEBI" id="CHEBI:30616"/>
        <dbReference type="ChEBI" id="CHEBI:43474"/>
        <dbReference type="ChEBI" id="CHEBI:57973"/>
        <dbReference type="ChEBI" id="CHEBI:456216"/>
    </reaction>
    <physiologicalReaction direction="left-to-right" evidence="18">
        <dbReference type="Rhea" id="RHEA:38964"/>
    </physiologicalReaction>
</comment>
<evidence type="ECO:0000256" key="4">
    <source>
        <dbReference type="ARBA" id="ARBA00022448"/>
    </source>
</evidence>
<evidence type="ECO:0000256" key="22">
    <source>
        <dbReference type="ARBA" id="ARBA00082787"/>
    </source>
</evidence>
<comment type="caution">
    <text evidence="26">The sequence shown here is derived from an EMBL/GenBank/DDBJ whole genome shotgun (WGS) entry which is preliminary data.</text>
</comment>
<evidence type="ECO:0000256" key="7">
    <source>
        <dbReference type="ARBA" id="ARBA00022692"/>
    </source>
</evidence>
<dbReference type="SUPFAM" id="SSF90123">
    <property type="entry name" value="ABC transporter transmembrane region"/>
    <property type="match status" value="2"/>
</dbReference>
<evidence type="ECO:0000256" key="16">
    <source>
        <dbReference type="ARBA" id="ARBA00034018"/>
    </source>
</evidence>
<keyword evidence="8" id="KW-0677">Repeat</keyword>
<feature type="transmembrane region" description="Helical" evidence="23">
    <location>
        <begin position="1181"/>
        <end position="1200"/>
    </location>
</feature>
<keyword evidence="9" id="KW-0547">Nucleotide-binding</keyword>
<feature type="non-terminal residue" evidence="26">
    <location>
        <position position="1511"/>
    </location>
</feature>
<evidence type="ECO:0000256" key="21">
    <source>
        <dbReference type="ARBA" id="ARBA00067405"/>
    </source>
</evidence>
<evidence type="ECO:0000256" key="19">
    <source>
        <dbReference type="ARBA" id="ARBA00047576"/>
    </source>
</evidence>
<dbReference type="Pfam" id="PF00664">
    <property type="entry name" value="ABC_membrane"/>
    <property type="match status" value="2"/>
</dbReference>
<dbReference type="SUPFAM" id="SSF52540">
    <property type="entry name" value="P-loop containing nucleoside triphosphate hydrolases"/>
    <property type="match status" value="2"/>
</dbReference>
<keyword evidence="7 23" id="KW-0812">Transmembrane</keyword>
<dbReference type="InterPro" id="IPR003593">
    <property type="entry name" value="AAA+_ATPase"/>
</dbReference>
<feature type="domain" description="ABC transmembrane type-1" evidence="25">
    <location>
        <begin position="299"/>
        <end position="575"/>
    </location>
</feature>
<dbReference type="InterPro" id="IPR003439">
    <property type="entry name" value="ABC_transporter-like_ATP-bd"/>
</dbReference>
<dbReference type="FunFam" id="3.40.50.300:FF:001090">
    <property type="entry name" value="ATP-binding cassette subfamily C member 10"/>
    <property type="match status" value="1"/>
</dbReference>
<dbReference type="FunFam" id="1.20.1560.10:FF:000037">
    <property type="entry name" value="ATP-binding cassette subfamily C member 10"/>
    <property type="match status" value="1"/>
</dbReference>
<gene>
    <name evidence="26" type="primary">Abcc10</name>
    <name evidence="26" type="ORF">ALACHE_R05889</name>
</gene>
<dbReference type="GO" id="GO:0005524">
    <property type="term" value="F:ATP binding"/>
    <property type="evidence" value="ECO:0007669"/>
    <property type="project" value="UniProtKB-KW"/>
</dbReference>
<accession>A0A7L2BN64</accession>
<evidence type="ECO:0000256" key="13">
    <source>
        <dbReference type="ARBA" id="ARBA00023055"/>
    </source>
</evidence>
<evidence type="ECO:0000259" key="25">
    <source>
        <dbReference type="PROSITE" id="PS50929"/>
    </source>
</evidence>
<keyword evidence="14 23" id="KW-0472">Membrane</keyword>
<keyword evidence="12 23" id="KW-1133">Transmembrane helix</keyword>
<dbReference type="CDD" id="cd18605">
    <property type="entry name" value="ABC_6TM_MRP7_D2_like"/>
    <property type="match status" value="1"/>
</dbReference>
<evidence type="ECO:0000256" key="17">
    <source>
        <dbReference type="ARBA" id="ARBA00034696"/>
    </source>
</evidence>
<feature type="transmembrane region" description="Helical" evidence="23">
    <location>
        <begin position="302"/>
        <end position="321"/>
    </location>
</feature>
<keyword evidence="27" id="KW-1185">Reference proteome</keyword>
<evidence type="ECO:0000256" key="1">
    <source>
        <dbReference type="ARBA" id="ARBA00004554"/>
    </source>
</evidence>
<dbReference type="PROSITE" id="PS50893">
    <property type="entry name" value="ABC_TRANSPORTER_2"/>
    <property type="match status" value="2"/>
</dbReference>
<dbReference type="GO" id="GO:0008559">
    <property type="term" value="F:ABC-type xenobiotic transporter activity"/>
    <property type="evidence" value="ECO:0007669"/>
    <property type="project" value="UniProtKB-EC"/>
</dbReference>
<proteinExistence type="inferred from homology"/>
<name>A0A7L2BN64_9PASS</name>
<dbReference type="PANTHER" id="PTHR24223">
    <property type="entry name" value="ATP-BINDING CASSETTE SUB-FAMILY C"/>
    <property type="match status" value="1"/>
</dbReference>
<comment type="similarity">
    <text evidence="2">Belongs to the ABC transporter superfamily. ABCC family. Conjugate transporter (TC 3.A.1.208) subfamily.</text>
</comment>
<feature type="domain" description="ABC transmembrane type-1" evidence="25">
    <location>
        <begin position="919"/>
        <end position="1234"/>
    </location>
</feature>
<keyword evidence="11" id="KW-1278">Translocase</keyword>
<protein>
    <recommendedName>
        <fullName evidence="21">ATP-binding cassette sub-family C member 10</fullName>
        <ecNumber evidence="3">7.6.2.2</ecNumber>
        <ecNumber evidence="15">7.6.2.3</ecNumber>
    </recommendedName>
    <alternativeName>
        <fullName evidence="22">Multidrug resistance-associated protein 7</fullName>
    </alternativeName>
</protein>
<dbReference type="Pfam" id="PF00005">
    <property type="entry name" value="ABC_tran"/>
    <property type="match status" value="2"/>
</dbReference>
<dbReference type="InterPro" id="IPR050173">
    <property type="entry name" value="ABC_transporter_C-like"/>
</dbReference>
<keyword evidence="4" id="KW-0813">Transport</keyword>
<dbReference type="EC" id="7.6.2.2" evidence="3"/>
<dbReference type="CDD" id="cd03244">
    <property type="entry name" value="ABCC_MRP_domain2"/>
    <property type="match status" value="1"/>
</dbReference>
<evidence type="ECO:0000256" key="15">
    <source>
        <dbReference type="ARBA" id="ARBA00024220"/>
    </source>
</evidence>
<dbReference type="PANTHER" id="PTHR24223:SF330">
    <property type="entry name" value="ATP-BINDING CASSETTE SUB-FAMILY C MEMBER 10"/>
    <property type="match status" value="1"/>
</dbReference>
<evidence type="ECO:0000256" key="23">
    <source>
        <dbReference type="SAM" id="Phobius"/>
    </source>
</evidence>
<feature type="non-terminal residue" evidence="26">
    <location>
        <position position="1"/>
    </location>
</feature>
<feature type="transmembrane region" description="Helical" evidence="23">
    <location>
        <begin position="906"/>
        <end position="926"/>
    </location>
</feature>
<feature type="transmembrane region" description="Helical" evidence="23">
    <location>
        <begin position="422"/>
        <end position="446"/>
    </location>
</feature>
<evidence type="ECO:0000256" key="9">
    <source>
        <dbReference type="ARBA" id="ARBA00022741"/>
    </source>
</evidence>
<feature type="transmembrane region" description="Helical" evidence="23">
    <location>
        <begin position="517"/>
        <end position="540"/>
    </location>
</feature>
<feature type="domain" description="ABC transporter" evidence="24">
    <location>
        <begin position="1274"/>
        <end position="1507"/>
    </location>
</feature>
<evidence type="ECO:0000259" key="24">
    <source>
        <dbReference type="PROSITE" id="PS50893"/>
    </source>
</evidence>
<evidence type="ECO:0000256" key="8">
    <source>
        <dbReference type="ARBA" id="ARBA00022737"/>
    </source>
</evidence>
<dbReference type="GO" id="GO:0016887">
    <property type="term" value="F:ATP hydrolysis activity"/>
    <property type="evidence" value="ECO:0007669"/>
    <property type="project" value="InterPro"/>
</dbReference>
<feature type="transmembrane region" description="Helical" evidence="23">
    <location>
        <begin position="994"/>
        <end position="1022"/>
    </location>
</feature>
<evidence type="ECO:0000256" key="10">
    <source>
        <dbReference type="ARBA" id="ARBA00022840"/>
    </source>
</evidence>
<reference evidence="26 27" key="1">
    <citation type="submission" date="2019-09" db="EMBL/GenBank/DDBJ databases">
        <title>Bird 10,000 Genomes (B10K) Project - Family phase.</title>
        <authorList>
            <person name="Zhang G."/>
        </authorList>
    </citation>
    <scope>NUCLEOTIDE SEQUENCE [LARGE SCALE GENOMIC DNA]</scope>
    <source>
        <strain evidence="26">B10K-DU-001-15</strain>
        <tissue evidence="26">Muscle</tissue>
    </source>
</reference>
<feature type="transmembrane region" description="Helical" evidence="23">
    <location>
        <begin position="100"/>
        <end position="120"/>
    </location>
</feature>
<feature type="transmembrane region" description="Helical" evidence="23">
    <location>
        <begin position="1212"/>
        <end position="1233"/>
    </location>
</feature>
<keyword evidence="10" id="KW-0067">ATP-binding</keyword>
<dbReference type="EMBL" id="VWYE01008298">
    <property type="protein sequence ID" value="NXQ27137.1"/>
    <property type="molecule type" value="Genomic_DNA"/>
</dbReference>
<feature type="transmembrane region" description="Helical" evidence="23">
    <location>
        <begin position="552"/>
        <end position="574"/>
    </location>
</feature>
<dbReference type="PROSITE" id="PS00211">
    <property type="entry name" value="ABC_TRANSPORTER_1"/>
    <property type="match status" value="2"/>
</dbReference>
<dbReference type="GO" id="GO:0016323">
    <property type="term" value="C:basolateral plasma membrane"/>
    <property type="evidence" value="ECO:0007669"/>
    <property type="project" value="UniProtKB-SubCell"/>
</dbReference>
<keyword evidence="13" id="KW-0445">Lipid transport</keyword>
<dbReference type="InterPro" id="IPR011527">
    <property type="entry name" value="ABC1_TM_dom"/>
</dbReference>
<dbReference type="Gene3D" id="3.40.50.300">
    <property type="entry name" value="P-loop containing nucleotide triphosphate hydrolases"/>
    <property type="match status" value="2"/>
</dbReference>
<keyword evidence="6" id="KW-0597">Phosphoprotein</keyword>
<feature type="transmembrane region" description="Helical" evidence="23">
    <location>
        <begin position="170"/>
        <end position="189"/>
    </location>
</feature>
<dbReference type="InterPro" id="IPR027417">
    <property type="entry name" value="P-loop_NTPase"/>
</dbReference>
<comment type="catalytic activity">
    <reaction evidence="16">
        <text>ATP + H2O + xenobioticSide 1 = ADP + phosphate + xenobioticSide 2.</text>
        <dbReference type="EC" id="7.6.2.2"/>
    </reaction>
</comment>
<evidence type="ECO:0000313" key="27">
    <source>
        <dbReference type="Proteomes" id="UP000571582"/>
    </source>
</evidence>
<dbReference type="CDD" id="cd03250">
    <property type="entry name" value="ABCC_MRP_domain1"/>
    <property type="match status" value="1"/>
</dbReference>
<evidence type="ECO:0000313" key="26">
    <source>
        <dbReference type="EMBL" id="NXQ27137.1"/>
    </source>
</evidence>
<feature type="transmembrane region" description="Helical" evidence="23">
    <location>
        <begin position="36"/>
        <end position="53"/>
    </location>
</feature>
<dbReference type="GO" id="GO:0006869">
    <property type="term" value="P:lipid transport"/>
    <property type="evidence" value="ECO:0007669"/>
    <property type="project" value="UniProtKB-KW"/>
</dbReference>
<dbReference type="InterPro" id="IPR017871">
    <property type="entry name" value="ABC_transporter-like_CS"/>
</dbReference>
<feature type="transmembrane region" description="Helical" evidence="23">
    <location>
        <begin position="1069"/>
        <end position="1088"/>
    </location>
</feature>
<keyword evidence="5" id="KW-1003">Cell membrane</keyword>
<comment type="catalytic activity">
    <reaction evidence="19">
        <text>17beta-estradiol 17-O-(beta-D-glucuronate)(in) + ATP + H2O = 17beta-estradiol 17-O-(beta-D-glucuronate)(out) + ADP + phosphate + H(+)</text>
        <dbReference type="Rhea" id="RHEA:60128"/>
        <dbReference type="ChEBI" id="CHEBI:15377"/>
        <dbReference type="ChEBI" id="CHEBI:15378"/>
        <dbReference type="ChEBI" id="CHEBI:30616"/>
        <dbReference type="ChEBI" id="CHEBI:43474"/>
        <dbReference type="ChEBI" id="CHEBI:82961"/>
        <dbReference type="ChEBI" id="CHEBI:456216"/>
    </reaction>
    <physiologicalReaction direction="left-to-right" evidence="19">
        <dbReference type="Rhea" id="RHEA:60129"/>
    </physiologicalReaction>
</comment>
<dbReference type="CDD" id="cd18598">
    <property type="entry name" value="ABC_6TM_MRP7_D1_like"/>
    <property type="match status" value="1"/>
</dbReference>
<evidence type="ECO:0000256" key="18">
    <source>
        <dbReference type="ARBA" id="ARBA00047523"/>
    </source>
</evidence>
<evidence type="ECO:0000256" key="14">
    <source>
        <dbReference type="ARBA" id="ARBA00023136"/>
    </source>
</evidence>
<dbReference type="EC" id="7.6.2.3" evidence="15"/>
<feature type="domain" description="ABC transporter" evidence="24">
    <location>
        <begin position="622"/>
        <end position="853"/>
    </location>
</feature>
<evidence type="ECO:0000256" key="5">
    <source>
        <dbReference type="ARBA" id="ARBA00022475"/>
    </source>
</evidence>
<evidence type="ECO:0000256" key="11">
    <source>
        <dbReference type="ARBA" id="ARBA00022967"/>
    </source>
</evidence>